<accession>A0A1K1MR17</accession>
<keyword evidence="2 5" id="KW-0575">Peroxidase</keyword>
<evidence type="ECO:0000313" key="6">
    <source>
        <dbReference type="EMBL" id="SFW25636.1"/>
    </source>
</evidence>
<evidence type="ECO:0000256" key="4">
    <source>
        <dbReference type="PIRSR" id="PIRSR000303-1"/>
    </source>
</evidence>
<dbReference type="PANTHER" id="PTHR11592">
    <property type="entry name" value="GLUTATHIONE PEROXIDASE"/>
    <property type="match status" value="1"/>
</dbReference>
<dbReference type="OrthoDB" id="9789406at2"/>
<dbReference type="PRINTS" id="PR01011">
    <property type="entry name" value="GLUTPROXDASE"/>
</dbReference>
<protein>
    <recommendedName>
        <fullName evidence="5">Glutathione peroxidase</fullName>
    </recommendedName>
</protein>
<dbReference type="InterPro" id="IPR029759">
    <property type="entry name" value="GPX_AS"/>
</dbReference>
<dbReference type="PROSITE" id="PS51257">
    <property type="entry name" value="PROKAR_LIPOPROTEIN"/>
    <property type="match status" value="1"/>
</dbReference>
<dbReference type="Gene3D" id="3.40.30.10">
    <property type="entry name" value="Glutaredoxin"/>
    <property type="match status" value="1"/>
</dbReference>
<keyword evidence="3 5" id="KW-0560">Oxidoreductase</keyword>
<dbReference type="InterPro" id="IPR036249">
    <property type="entry name" value="Thioredoxin-like_sf"/>
</dbReference>
<dbReference type="SUPFAM" id="SSF52833">
    <property type="entry name" value="Thioredoxin-like"/>
    <property type="match status" value="1"/>
</dbReference>
<dbReference type="PROSITE" id="PS51355">
    <property type="entry name" value="GLUTATHIONE_PEROXID_3"/>
    <property type="match status" value="1"/>
</dbReference>
<dbReference type="Pfam" id="PF00255">
    <property type="entry name" value="GSHPx"/>
    <property type="match status" value="1"/>
</dbReference>
<dbReference type="Proteomes" id="UP000183257">
    <property type="component" value="Unassembled WGS sequence"/>
</dbReference>
<feature type="active site" evidence="4">
    <location>
        <position position="60"/>
    </location>
</feature>
<reference evidence="7" key="1">
    <citation type="submission" date="2016-11" db="EMBL/GenBank/DDBJ databases">
        <authorList>
            <person name="Varghese N."/>
            <person name="Submissions S."/>
        </authorList>
    </citation>
    <scope>NUCLEOTIDE SEQUENCE [LARGE SCALE GENOMIC DNA]</scope>
    <source>
        <strain evidence="7">DSM 24786</strain>
    </source>
</reference>
<proteinExistence type="inferred from homology"/>
<comment type="similarity">
    <text evidence="1 5">Belongs to the glutathione peroxidase family.</text>
</comment>
<dbReference type="EMBL" id="FPIY01000001">
    <property type="protein sequence ID" value="SFW25636.1"/>
    <property type="molecule type" value="Genomic_DNA"/>
</dbReference>
<sequence>MKPLVMIILLSIFSSCSSKQKAEPMTSIYDIKVTGLEGKSINLADYKGKKILFVNVASKCGFTGQYEELQKLYDTYKDNLMIIGAPCNQFGSQESGTEEEIKTFCQRNYGVTFLMTEKLNVKGENQHPLYAWLTQKELNGSTSTSVKWNFQKYLIDEEGKFIDYYYSTTSPLSKKITKHLSK</sequence>
<dbReference type="PANTHER" id="PTHR11592:SF134">
    <property type="entry name" value="PHOSPHOLIPID HYDROPEROXIDE GLUTATHIONE PEROXIDASE"/>
    <property type="match status" value="1"/>
</dbReference>
<dbReference type="CDD" id="cd00340">
    <property type="entry name" value="GSH_Peroxidase"/>
    <property type="match status" value="1"/>
</dbReference>
<dbReference type="InterPro" id="IPR000889">
    <property type="entry name" value="Glutathione_peroxidase"/>
</dbReference>
<dbReference type="PROSITE" id="PS00460">
    <property type="entry name" value="GLUTATHIONE_PEROXID_1"/>
    <property type="match status" value="1"/>
</dbReference>
<evidence type="ECO:0000256" key="1">
    <source>
        <dbReference type="ARBA" id="ARBA00006926"/>
    </source>
</evidence>
<dbReference type="STRING" id="76595.SAMN05660313_00829"/>
<dbReference type="FunFam" id="3.40.30.10:FF:000010">
    <property type="entry name" value="Glutathione peroxidase"/>
    <property type="match status" value="1"/>
</dbReference>
<name>A0A1K1MR17_9FLAO</name>
<evidence type="ECO:0000256" key="2">
    <source>
        <dbReference type="ARBA" id="ARBA00022559"/>
    </source>
</evidence>
<keyword evidence="7" id="KW-1185">Reference proteome</keyword>
<dbReference type="AlphaFoldDB" id="A0A1K1MR17"/>
<evidence type="ECO:0000256" key="5">
    <source>
        <dbReference type="RuleBase" id="RU000499"/>
    </source>
</evidence>
<evidence type="ECO:0000256" key="3">
    <source>
        <dbReference type="ARBA" id="ARBA00023002"/>
    </source>
</evidence>
<dbReference type="PIRSF" id="PIRSF000303">
    <property type="entry name" value="Glutathion_perox"/>
    <property type="match status" value="1"/>
</dbReference>
<evidence type="ECO:0000313" key="7">
    <source>
        <dbReference type="Proteomes" id="UP000183257"/>
    </source>
</evidence>
<organism evidence="6 7">
    <name type="scientific">Cellulophaga fucicola</name>
    <dbReference type="NCBI Taxonomy" id="76595"/>
    <lineage>
        <taxon>Bacteria</taxon>
        <taxon>Pseudomonadati</taxon>
        <taxon>Bacteroidota</taxon>
        <taxon>Flavobacteriia</taxon>
        <taxon>Flavobacteriales</taxon>
        <taxon>Flavobacteriaceae</taxon>
        <taxon>Cellulophaga</taxon>
    </lineage>
</organism>
<gene>
    <name evidence="6" type="ORF">SAMN05660313_00829</name>
</gene>
<dbReference type="GO" id="GO:0006979">
    <property type="term" value="P:response to oxidative stress"/>
    <property type="evidence" value="ECO:0007669"/>
    <property type="project" value="InterPro"/>
</dbReference>
<dbReference type="RefSeq" id="WP_084639109.1">
    <property type="nucleotide sequence ID" value="NZ_FPIY01000001.1"/>
</dbReference>
<dbReference type="GO" id="GO:0004601">
    <property type="term" value="F:peroxidase activity"/>
    <property type="evidence" value="ECO:0007669"/>
    <property type="project" value="UniProtKB-KW"/>
</dbReference>